<accession>A0A645FIU1</accession>
<proteinExistence type="predicted"/>
<dbReference type="EMBL" id="VSSQ01060883">
    <property type="protein sequence ID" value="MPN14277.1"/>
    <property type="molecule type" value="Genomic_DNA"/>
</dbReference>
<evidence type="ECO:0000313" key="2">
    <source>
        <dbReference type="EMBL" id="MPN14277.1"/>
    </source>
</evidence>
<name>A0A645FIU1_9ZZZZ</name>
<keyword evidence="1" id="KW-0812">Transmembrane</keyword>
<protein>
    <submittedName>
        <fullName evidence="2">Uncharacterized protein</fullName>
    </submittedName>
</protein>
<keyword evidence="1" id="KW-0472">Membrane</keyword>
<gene>
    <name evidence="2" type="ORF">SDC9_161603</name>
</gene>
<comment type="caution">
    <text evidence="2">The sequence shown here is derived from an EMBL/GenBank/DDBJ whole genome shotgun (WGS) entry which is preliminary data.</text>
</comment>
<sequence>MNAAKKTFNHFTFLLVIVSFYCVTVFTFAHTQQTHKQELTTTESTTTFQGFSESDFLEDIQMTKKELTINCIFNYQTNIGFNKHLYIPLQHSASIWQPPRLN</sequence>
<organism evidence="2">
    <name type="scientific">bioreactor metagenome</name>
    <dbReference type="NCBI Taxonomy" id="1076179"/>
    <lineage>
        <taxon>unclassified sequences</taxon>
        <taxon>metagenomes</taxon>
        <taxon>ecological metagenomes</taxon>
    </lineage>
</organism>
<keyword evidence="1" id="KW-1133">Transmembrane helix</keyword>
<reference evidence="2" key="1">
    <citation type="submission" date="2019-08" db="EMBL/GenBank/DDBJ databases">
        <authorList>
            <person name="Kucharzyk K."/>
            <person name="Murdoch R.W."/>
            <person name="Higgins S."/>
            <person name="Loffler F."/>
        </authorList>
    </citation>
    <scope>NUCLEOTIDE SEQUENCE</scope>
</reference>
<dbReference type="AlphaFoldDB" id="A0A645FIU1"/>
<evidence type="ECO:0000256" key="1">
    <source>
        <dbReference type="SAM" id="Phobius"/>
    </source>
</evidence>
<feature type="transmembrane region" description="Helical" evidence="1">
    <location>
        <begin position="12"/>
        <end position="29"/>
    </location>
</feature>